<keyword evidence="3" id="KW-1185">Reference proteome</keyword>
<dbReference type="AlphaFoldDB" id="A0A834HF43"/>
<dbReference type="EMBL" id="WJXA01000002">
    <property type="protein sequence ID" value="KAF7151265.1"/>
    <property type="molecule type" value="Genomic_DNA"/>
</dbReference>
<reference evidence="2" key="1">
    <citation type="submission" date="2019-11" db="EMBL/GenBank/DDBJ databases">
        <authorList>
            <person name="Liu Y."/>
            <person name="Hou J."/>
            <person name="Li T.-Q."/>
            <person name="Guan C.-H."/>
            <person name="Wu X."/>
            <person name="Wu H.-Z."/>
            <person name="Ling F."/>
            <person name="Zhang R."/>
            <person name="Shi X.-G."/>
            <person name="Ren J.-P."/>
            <person name="Chen E.-F."/>
            <person name="Sun J.-M."/>
        </authorList>
    </citation>
    <scope>NUCLEOTIDE SEQUENCE</scope>
    <source>
        <strain evidence="2">Adult_tree_wgs_1</strain>
        <tissue evidence="2">Leaves</tissue>
    </source>
</reference>
<feature type="region of interest" description="Disordered" evidence="1">
    <location>
        <begin position="27"/>
        <end position="58"/>
    </location>
</feature>
<evidence type="ECO:0000313" key="3">
    <source>
        <dbReference type="Proteomes" id="UP000626092"/>
    </source>
</evidence>
<evidence type="ECO:0000256" key="1">
    <source>
        <dbReference type="SAM" id="MobiDB-lite"/>
    </source>
</evidence>
<comment type="caution">
    <text evidence="2">The sequence shown here is derived from an EMBL/GenBank/DDBJ whole genome shotgun (WGS) entry which is preliminary data.</text>
</comment>
<dbReference type="OrthoDB" id="10589231at2759"/>
<organism evidence="2 3">
    <name type="scientific">Rhododendron simsii</name>
    <name type="common">Sims's rhododendron</name>
    <dbReference type="NCBI Taxonomy" id="118357"/>
    <lineage>
        <taxon>Eukaryota</taxon>
        <taxon>Viridiplantae</taxon>
        <taxon>Streptophyta</taxon>
        <taxon>Embryophyta</taxon>
        <taxon>Tracheophyta</taxon>
        <taxon>Spermatophyta</taxon>
        <taxon>Magnoliopsida</taxon>
        <taxon>eudicotyledons</taxon>
        <taxon>Gunneridae</taxon>
        <taxon>Pentapetalae</taxon>
        <taxon>asterids</taxon>
        <taxon>Ericales</taxon>
        <taxon>Ericaceae</taxon>
        <taxon>Ericoideae</taxon>
        <taxon>Rhodoreae</taxon>
        <taxon>Rhododendron</taxon>
    </lineage>
</organism>
<protein>
    <submittedName>
        <fullName evidence="2">Uncharacterized protein</fullName>
    </submittedName>
</protein>
<dbReference type="Proteomes" id="UP000626092">
    <property type="component" value="Unassembled WGS sequence"/>
</dbReference>
<name>A0A834HF43_RHOSS</name>
<evidence type="ECO:0000313" key="2">
    <source>
        <dbReference type="EMBL" id="KAF7151265.1"/>
    </source>
</evidence>
<sequence>MEAERFMVDDLLNFTLDVCGEVVDDYKNDQSTLKPPPSSSLELLDRNTQDPDELPSLSPEFGEEELEWLSNKDAFPAVETCFPCVETCMELLSGHPGSVLNHQSPVQHFSSMVLPDEKTEQAAFEAATWVFRLVESALLVVEPSEGGSYYIMFDLPDGHNQLSVLSYDRTDIHLAPTLLVLSYDRTEVNLAPIATAVLPTCGVAFASTTGCIFHVKSL</sequence>
<accession>A0A834HF43</accession>
<gene>
    <name evidence="2" type="ORF">RHSIM_Rhsim02G0052300</name>
</gene>
<proteinExistence type="predicted"/>